<protein>
    <submittedName>
        <fullName evidence="4">Helix-turn-helix domain-containing protein</fullName>
    </submittedName>
</protein>
<dbReference type="PANTHER" id="PTHR34236">
    <property type="entry name" value="DIMETHYL SULFOXIDE REDUCTASE TRANSCRIPTIONAL ACTIVATOR"/>
    <property type="match status" value="1"/>
</dbReference>
<keyword evidence="5" id="KW-1185">Reference proteome</keyword>
<keyword evidence="1" id="KW-0805">Transcription regulation</keyword>
<gene>
    <name evidence="4" type="ORF">CK500_15595</name>
</gene>
<evidence type="ECO:0000256" key="1">
    <source>
        <dbReference type="ARBA" id="ARBA00023015"/>
    </source>
</evidence>
<name>A0A2A2F6D3_9EURY</name>
<dbReference type="AlphaFoldDB" id="A0A2A2F6D3"/>
<dbReference type="Pfam" id="PF04967">
    <property type="entry name" value="HTH_10"/>
    <property type="match status" value="1"/>
</dbReference>
<feature type="domain" description="HTH bat-type" evidence="3">
    <location>
        <begin position="150"/>
        <end position="201"/>
    </location>
</feature>
<dbReference type="OrthoDB" id="51502at2157"/>
<dbReference type="EMBL" id="NSKC01000012">
    <property type="protein sequence ID" value="PAU80284.1"/>
    <property type="molecule type" value="Genomic_DNA"/>
</dbReference>
<evidence type="ECO:0000256" key="2">
    <source>
        <dbReference type="ARBA" id="ARBA00023163"/>
    </source>
</evidence>
<proteinExistence type="predicted"/>
<sequence length="223" mass="24418">MAQARLNVDFPDGPWVGEVSRDFPEARIQVLSATPGDGAGFALVKITADDIDEILDAITVHDTIEEVSVMALSDGVATVQVEAHAPLLMAAARQAGIPIEMPVEIENGVARIDVTGAHERIADFGKMLRGVGAEFDVEYVQQRLNPAESLTERQRELLFEAVERGYYDVPRTCTLTEVAEHVGIAKSTCSETLQRVERTIVREFVDDLPRNPLEFDPGTDTDT</sequence>
<evidence type="ECO:0000313" key="5">
    <source>
        <dbReference type="Proteomes" id="UP000218083"/>
    </source>
</evidence>
<dbReference type="InterPro" id="IPR007050">
    <property type="entry name" value="HTH_bacterioopsin"/>
</dbReference>
<evidence type="ECO:0000259" key="3">
    <source>
        <dbReference type="Pfam" id="PF04967"/>
    </source>
</evidence>
<organism evidence="4 5">
    <name type="scientific">Halorubrum salipaludis</name>
    <dbReference type="NCBI Taxonomy" id="2032630"/>
    <lineage>
        <taxon>Archaea</taxon>
        <taxon>Methanobacteriati</taxon>
        <taxon>Methanobacteriota</taxon>
        <taxon>Stenosarchaea group</taxon>
        <taxon>Halobacteria</taxon>
        <taxon>Halobacteriales</taxon>
        <taxon>Haloferacaceae</taxon>
        <taxon>Halorubrum</taxon>
    </lineage>
</organism>
<dbReference type="Proteomes" id="UP000218083">
    <property type="component" value="Unassembled WGS sequence"/>
</dbReference>
<evidence type="ECO:0000313" key="4">
    <source>
        <dbReference type="EMBL" id="PAU80284.1"/>
    </source>
</evidence>
<dbReference type="RefSeq" id="WP_095638120.1">
    <property type="nucleotide sequence ID" value="NZ_NSKC01000012.1"/>
</dbReference>
<reference evidence="4 5" key="1">
    <citation type="submission" date="2017-08" db="EMBL/GenBank/DDBJ databases">
        <title>The strain WRN001 was isolated from Binhai saline alkaline soil, Tianjin, China.</title>
        <authorList>
            <person name="Liu D."/>
            <person name="Zhang G."/>
        </authorList>
    </citation>
    <scope>NUCLEOTIDE SEQUENCE [LARGE SCALE GENOMIC DNA]</scope>
    <source>
        <strain evidence="4 5">WN019</strain>
    </source>
</reference>
<keyword evidence="2" id="KW-0804">Transcription</keyword>
<dbReference type="PANTHER" id="PTHR34236:SF1">
    <property type="entry name" value="DIMETHYL SULFOXIDE REDUCTASE TRANSCRIPTIONAL ACTIVATOR"/>
    <property type="match status" value="1"/>
</dbReference>
<accession>A0A2A2F6D3</accession>
<comment type="caution">
    <text evidence="4">The sequence shown here is derived from an EMBL/GenBank/DDBJ whole genome shotgun (WGS) entry which is preliminary data.</text>
</comment>